<dbReference type="Proteomes" id="UP000222916">
    <property type="component" value="Chromosome"/>
</dbReference>
<dbReference type="PRINTS" id="PR00081">
    <property type="entry name" value="GDHRDH"/>
</dbReference>
<gene>
    <name evidence="4" type="ORF">Asalp_31240</name>
</gene>
<dbReference type="Pfam" id="PF13561">
    <property type="entry name" value="adh_short_C2"/>
    <property type="match status" value="1"/>
</dbReference>
<dbReference type="InterPro" id="IPR020904">
    <property type="entry name" value="Sc_DH/Rdtase_CS"/>
</dbReference>
<dbReference type="AlphaFoldDB" id="A0A2D1QIY8"/>
<dbReference type="PANTHER" id="PTHR24321:SF11">
    <property type="entry name" value="BLR0893 PROTEIN"/>
    <property type="match status" value="1"/>
</dbReference>
<keyword evidence="2 4" id="KW-0560">Oxidoreductase</keyword>
<dbReference type="EMBL" id="CP022426">
    <property type="protein sequence ID" value="ATP10232.1"/>
    <property type="molecule type" value="Genomic_DNA"/>
</dbReference>
<dbReference type="SUPFAM" id="SSF51735">
    <property type="entry name" value="NAD(P)-binding Rossmann-fold domains"/>
    <property type="match status" value="1"/>
</dbReference>
<proteinExistence type="inferred from homology"/>
<dbReference type="SMART" id="SM00822">
    <property type="entry name" value="PKS_KR"/>
    <property type="match status" value="1"/>
</dbReference>
<dbReference type="EC" id="1.1.1.-" evidence="4"/>
<evidence type="ECO:0000256" key="2">
    <source>
        <dbReference type="ARBA" id="ARBA00023002"/>
    </source>
</evidence>
<dbReference type="GO" id="GO:0016491">
    <property type="term" value="F:oxidoreductase activity"/>
    <property type="evidence" value="ECO:0007669"/>
    <property type="project" value="UniProtKB-KW"/>
</dbReference>
<dbReference type="PROSITE" id="PS00061">
    <property type="entry name" value="ADH_SHORT"/>
    <property type="match status" value="1"/>
</dbReference>
<dbReference type="InterPro" id="IPR002347">
    <property type="entry name" value="SDR_fam"/>
</dbReference>
<dbReference type="PANTHER" id="PTHR24321">
    <property type="entry name" value="DEHYDROGENASES, SHORT CHAIN"/>
    <property type="match status" value="1"/>
</dbReference>
<protein>
    <submittedName>
        <fullName evidence="4">Putative oxidoreductase (Short-chain dehydrogenase family)</fullName>
        <ecNumber evidence="4">1.1.1.-</ecNumber>
    </submittedName>
</protein>
<dbReference type="PRINTS" id="PR00080">
    <property type="entry name" value="SDRFAMILY"/>
</dbReference>
<dbReference type="FunFam" id="3.40.50.720:FF:000084">
    <property type="entry name" value="Short-chain dehydrogenase reductase"/>
    <property type="match status" value="1"/>
</dbReference>
<evidence type="ECO:0000313" key="5">
    <source>
        <dbReference type="Proteomes" id="UP000222916"/>
    </source>
</evidence>
<dbReference type="Gene3D" id="3.40.50.720">
    <property type="entry name" value="NAD(P)-binding Rossmann-like Domain"/>
    <property type="match status" value="1"/>
</dbReference>
<dbReference type="InterPro" id="IPR057326">
    <property type="entry name" value="KR_dom"/>
</dbReference>
<sequence length="257" mass="26534">MFQSLRLQDSVALVTGGGSGIGRAAALAFVRDGAKVVVAGRRELELLETVDLIHAQGGEALAVPTDVTDSAQVKALIAVTLAHFGRLDAAFNNAGVEGFAPISEMTEVEFDRVIATNLKGVWLSVKYELEAMTAAGCGGAIVNTSSWLTRGATAGSAAYSASKGGLDAMIRALALEAGPHGIRINNVNPGIINTPMAQRMGANEETLKPFVRLAPAGRIGGADDVGDVVAWLCSDEARFITGQSLLVDGGFTIAGLR</sequence>
<dbReference type="InterPro" id="IPR036291">
    <property type="entry name" value="NAD(P)-bd_dom_sf"/>
</dbReference>
<dbReference type="NCBIfam" id="NF005559">
    <property type="entry name" value="PRK07231.1"/>
    <property type="match status" value="1"/>
</dbReference>
<comment type="similarity">
    <text evidence="1">Belongs to the short-chain dehydrogenases/reductases (SDR) family.</text>
</comment>
<dbReference type="CDD" id="cd05233">
    <property type="entry name" value="SDR_c"/>
    <property type="match status" value="1"/>
</dbReference>
<organism evidence="4 5">
    <name type="scientific">Aeromonas salmonicida subsp. pectinolytica 34mel</name>
    <dbReference type="NCBI Taxonomy" id="1324960"/>
    <lineage>
        <taxon>Bacteria</taxon>
        <taxon>Pseudomonadati</taxon>
        <taxon>Pseudomonadota</taxon>
        <taxon>Gammaproteobacteria</taxon>
        <taxon>Aeromonadales</taxon>
        <taxon>Aeromonadaceae</taxon>
        <taxon>Aeromonas</taxon>
    </lineage>
</organism>
<dbReference type="RefSeq" id="WP_034524459.1">
    <property type="nucleotide sequence ID" value="NZ_ARYZ02000104.1"/>
</dbReference>
<reference evidence="5" key="1">
    <citation type="journal article" date="2018" name="BMC Genomics">
        <title>The complete and fully assembled genome sequence of Aeromonas salmonicida subsp. pectinolytica and its comparative analysis with other Aeromonas species: investigation of the mobilome in environmental and pathogenic strains.</title>
        <authorList>
            <person name="Pfeiffer F."/>
            <person name="Zamora-Lagos M.A."/>
            <person name="Blettinger M."/>
            <person name="Yeroslaviz A."/>
            <person name="Dahl A."/>
            <person name="Gruber S."/>
            <person name="Habermann B.H."/>
        </authorList>
    </citation>
    <scope>NUCLEOTIDE SEQUENCE [LARGE SCALE GENOMIC DNA]</scope>
    <source>
        <strain evidence="5">34mel</strain>
    </source>
</reference>
<evidence type="ECO:0000313" key="4">
    <source>
        <dbReference type="EMBL" id="ATP10232.1"/>
    </source>
</evidence>
<evidence type="ECO:0000259" key="3">
    <source>
        <dbReference type="SMART" id="SM00822"/>
    </source>
</evidence>
<evidence type="ECO:0000256" key="1">
    <source>
        <dbReference type="ARBA" id="ARBA00006484"/>
    </source>
</evidence>
<dbReference type="OrthoDB" id="7301144at2"/>
<name>A0A2D1QIY8_AERSA</name>
<accession>A0A2D1QIY8</accession>
<feature type="domain" description="Ketoreductase" evidence="3">
    <location>
        <begin position="10"/>
        <end position="190"/>
    </location>
</feature>